<evidence type="ECO:0000313" key="3">
    <source>
        <dbReference type="EnsemblMetazoa" id="AMEC005598-PA"/>
    </source>
</evidence>
<dbReference type="AlphaFoldDB" id="A0A182TNM4"/>
<evidence type="ECO:0000256" key="2">
    <source>
        <dbReference type="SAM" id="Phobius"/>
    </source>
</evidence>
<dbReference type="Proteomes" id="UP000075902">
    <property type="component" value="Unassembled WGS sequence"/>
</dbReference>
<feature type="transmembrane region" description="Helical" evidence="2">
    <location>
        <begin position="115"/>
        <end position="137"/>
    </location>
</feature>
<dbReference type="EnsemblMetazoa" id="AMEC005598-RA">
    <property type="protein sequence ID" value="AMEC005598-PA"/>
    <property type="gene ID" value="AMEC005598"/>
</dbReference>
<proteinExistence type="predicted"/>
<keyword evidence="4" id="KW-1185">Reference proteome</keyword>
<keyword evidence="2" id="KW-0812">Transmembrane</keyword>
<feature type="compositionally biased region" description="Low complexity" evidence="1">
    <location>
        <begin position="76"/>
        <end position="93"/>
    </location>
</feature>
<reference evidence="3" key="2">
    <citation type="submission" date="2020-05" db="UniProtKB">
        <authorList>
            <consortium name="EnsemblMetazoa"/>
        </authorList>
    </citation>
    <scope>IDENTIFICATION</scope>
    <source>
        <strain evidence="3">CM1001059</strain>
    </source>
</reference>
<organism evidence="3 4">
    <name type="scientific">Anopheles melas</name>
    <dbReference type="NCBI Taxonomy" id="34690"/>
    <lineage>
        <taxon>Eukaryota</taxon>
        <taxon>Metazoa</taxon>
        <taxon>Ecdysozoa</taxon>
        <taxon>Arthropoda</taxon>
        <taxon>Hexapoda</taxon>
        <taxon>Insecta</taxon>
        <taxon>Pterygota</taxon>
        <taxon>Neoptera</taxon>
        <taxon>Endopterygota</taxon>
        <taxon>Diptera</taxon>
        <taxon>Nematocera</taxon>
        <taxon>Culicoidea</taxon>
        <taxon>Culicidae</taxon>
        <taxon>Anophelinae</taxon>
        <taxon>Anopheles</taxon>
    </lineage>
</organism>
<sequence>HSWRWCPDNRYSLTTAERGHHDDNPPGQAPGRGVVIVGTVFCICERCRRFRIIRASTTGTYSAISDRDSALAGLAGSSRLTRPSPSTSRGSSRLRVESPNLREPLGPQGTLRRDLLPSVAAVLVVVVVLLVLLEVVARAQGVTTVRPQLGGSRRFCPRLRFRPGGASLW</sequence>
<evidence type="ECO:0000313" key="4">
    <source>
        <dbReference type="Proteomes" id="UP000075902"/>
    </source>
</evidence>
<feature type="region of interest" description="Disordered" evidence="1">
    <location>
        <begin position="75"/>
        <end position="108"/>
    </location>
</feature>
<protein>
    <submittedName>
        <fullName evidence="3">Uncharacterized protein</fullName>
    </submittedName>
</protein>
<keyword evidence="2" id="KW-0472">Membrane</keyword>
<keyword evidence="2" id="KW-1133">Transmembrane helix</keyword>
<reference evidence="4" key="1">
    <citation type="submission" date="2014-01" db="EMBL/GenBank/DDBJ databases">
        <title>The Genome Sequence of Anopheles melas CM1001059_A (V2).</title>
        <authorList>
            <consortium name="The Broad Institute Genomics Platform"/>
            <person name="Neafsey D.E."/>
            <person name="Besansky N."/>
            <person name="Howell P."/>
            <person name="Walton C."/>
            <person name="Young S.K."/>
            <person name="Zeng Q."/>
            <person name="Gargeya S."/>
            <person name="Fitzgerald M."/>
            <person name="Haas B."/>
            <person name="Abouelleil A."/>
            <person name="Allen A.W."/>
            <person name="Alvarado L."/>
            <person name="Arachchi H.M."/>
            <person name="Berlin A.M."/>
            <person name="Chapman S.B."/>
            <person name="Gainer-Dewar J."/>
            <person name="Goldberg J."/>
            <person name="Griggs A."/>
            <person name="Gujja S."/>
            <person name="Hansen M."/>
            <person name="Howarth C."/>
            <person name="Imamovic A."/>
            <person name="Ireland A."/>
            <person name="Larimer J."/>
            <person name="McCowan C."/>
            <person name="Murphy C."/>
            <person name="Pearson M."/>
            <person name="Poon T.W."/>
            <person name="Priest M."/>
            <person name="Roberts A."/>
            <person name="Saif S."/>
            <person name="Shea T."/>
            <person name="Sisk P."/>
            <person name="Sykes S."/>
            <person name="Wortman J."/>
            <person name="Nusbaum C."/>
            <person name="Birren B."/>
        </authorList>
    </citation>
    <scope>NUCLEOTIDE SEQUENCE [LARGE SCALE GENOMIC DNA]</scope>
    <source>
        <strain evidence="4">CM1001059</strain>
    </source>
</reference>
<name>A0A182TNM4_9DIPT</name>
<evidence type="ECO:0000256" key="1">
    <source>
        <dbReference type="SAM" id="MobiDB-lite"/>
    </source>
</evidence>
<accession>A0A182TNM4</accession>
<dbReference type="VEuPathDB" id="VectorBase:AMEC005598"/>